<proteinExistence type="predicted"/>
<accession>A0A077LYP6</accession>
<feature type="transmembrane region" description="Helical" evidence="6">
    <location>
        <begin position="238"/>
        <end position="255"/>
    </location>
</feature>
<sequence>MLSMKVRPSGVLAVSFVQVLSLALLVLVLVLAIWQKLNIGMVALAAALPILMISGFDVDKMYDAFPGNLFVLIAGVSLLFAHVERSGALAVVVKGTYAAVGDRHWLLPWAGFVLAAAMSTAGAFSTAPIAFLVPMIAYVSVGYSSIFYMCELGVVIGANSAGLSPLNPTGAVIRTIADKYHVSYPGWALWAASMVVAIIVVFVLQMISVVQARRGRAYVVTPAPAEQTHDPDEGKNHAYMWASGLALIAFVLLVIFPKTDVGVTAMAMAVLLQIFFRPNEKVLLSRIPWNSILLLCGLLTYLGLMKDIGTMTSIQKALDHLGTGALLIIVLSYMTVLLCNIESSTLGVLGLMMPLVFATFGTGTQTFWIVVAVAVPAALMVMSPIHVAGTLIIGNSALKDQDRLFRRLLATAASLAVVVPAFVVLVPISIG</sequence>
<gene>
    <name evidence="8" type="ORF">BN12_40003</name>
</gene>
<dbReference type="InterPro" id="IPR004680">
    <property type="entry name" value="Cit_transptr-like_dom"/>
</dbReference>
<dbReference type="Pfam" id="PF03600">
    <property type="entry name" value="CitMHS"/>
    <property type="match status" value="1"/>
</dbReference>
<feature type="transmembrane region" description="Helical" evidence="6">
    <location>
        <begin position="317"/>
        <end position="338"/>
    </location>
</feature>
<feature type="transmembrane region" description="Helical" evidence="6">
    <location>
        <begin position="105"/>
        <end position="124"/>
    </location>
</feature>
<evidence type="ECO:0000256" key="6">
    <source>
        <dbReference type="SAM" id="Phobius"/>
    </source>
</evidence>
<dbReference type="AlphaFoldDB" id="A0A077LYP6"/>
<feature type="transmembrane region" description="Helical" evidence="6">
    <location>
        <begin position="12"/>
        <end position="33"/>
    </location>
</feature>
<protein>
    <submittedName>
        <fullName evidence="8">Putative dicarboxylate carrier protein</fullName>
    </submittedName>
</protein>
<feature type="domain" description="Citrate transporter-like" evidence="7">
    <location>
        <begin position="29"/>
        <end position="374"/>
    </location>
</feature>
<evidence type="ECO:0000256" key="3">
    <source>
        <dbReference type="ARBA" id="ARBA00022692"/>
    </source>
</evidence>
<reference evidence="8 9" key="1">
    <citation type="journal article" date="2013" name="ISME J.">
        <title>A metabolic model for members of the genus Tetrasphaera involved in enhanced biological phosphorus removal.</title>
        <authorList>
            <person name="Kristiansen R."/>
            <person name="Nguyen H.T.T."/>
            <person name="Saunders A.M."/>
            <person name="Nielsen J.L."/>
            <person name="Wimmer R."/>
            <person name="Le V.Q."/>
            <person name="McIlroy S.J."/>
            <person name="Petrovski S."/>
            <person name="Seviour R.J."/>
            <person name="Calteau A."/>
            <person name="Nielsen K.L."/>
            <person name="Nielsen P.H."/>
        </authorList>
    </citation>
    <scope>NUCLEOTIDE SEQUENCE [LARGE SCALE GENOMIC DNA]</scope>
    <source>
        <strain evidence="8 9">T1-X7</strain>
    </source>
</reference>
<feature type="transmembrane region" description="Helical" evidence="6">
    <location>
        <begin position="367"/>
        <end position="387"/>
    </location>
</feature>
<keyword evidence="3 6" id="KW-0812">Transmembrane</keyword>
<feature type="transmembrane region" description="Helical" evidence="6">
    <location>
        <begin position="39"/>
        <end position="58"/>
    </location>
</feature>
<keyword evidence="4 6" id="KW-1133">Transmembrane helix</keyword>
<feature type="transmembrane region" description="Helical" evidence="6">
    <location>
        <begin position="261"/>
        <end position="276"/>
    </location>
</feature>
<name>A0A077LYP6_9MICO</name>
<comment type="subcellular location">
    <subcellularLocation>
        <location evidence="1">Membrane</location>
        <topology evidence="1">Multi-pass membrane protein</topology>
    </subcellularLocation>
</comment>
<dbReference type="GO" id="GO:0016020">
    <property type="term" value="C:membrane"/>
    <property type="evidence" value="ECO:0007669"/>
    <property type="project" value="UniProtKB-SubCell"/>
</dbReference>
<evidence type="ECO:0000313" key="8">
    <source>
        <dbReference type="EMBL" id="CCH79033.1"/>
    </source>
</evidence>
<dbReference type="Proteomes" id="UP000035721">
    <property type="component" value="Unassembled WGS sequence"/>
</dbReference>
<dbReference type="EMBL" id="CAJB01000334">
    <property type="protein sequence ID" value="CCH79033.1"/>
    <property type="molecule type" value="Genomic_DNA"/>
</dbReference>
<feature type="transmembrane region" description="Helical" evidence="6">
    <location>
        <begin position="187"/>
        <end position="207"/>
    </location>
</feature>
<evidence type="ECO:0000256" key="1">
    <source>
        <dbReference type="ARBA" id="ARBA00004141"/>
    </source>
</evidence>
<keyword evidence="2" id="KW-0813">Transport</keyword>
<feature type="transmembrane region" description="Helical" evidence="6">
    <location>
        <begin position="408"/>
        <end position="430"/>
    </location>
</feature>
<feature type="transmembrane region" description="Helical" evidence="6">
    <location>
        <begin position="70"/>
        <end position="93"/>
    </location>
</feature>
<dbReference type="GO" id="GO:0055085">
    <property type="term" value="P:transmembrane transport"/>
    <property type="evidence" value="ECO:0007669"/>
    <property type="project" value="InterPro"/>
</dbReference>
<evidence type="ECO:0000259" key="7">
    <source>
        <dbReference type="Pfam" id="PF03600"/>
    </source>
</evidence>
<evidence type="ECO:0000256" key="2">
    <source>
        <dbReference type="ARBA" id="ARBA00022448"/>
    </source>
</evidence>
<keyword evidence="5 6" id="KW-0472">Membrane</keyword>
<feature type="transmembrane region" description="Helical" evidence="6">
    <location>
        <begin position="345"/>
        <end position="361"/>
    </location>
</feature>
<evidence type="ECO:0000256" key="5">
    <source>
        <dbReference type="ARBA" id="ARBA00023136"/>
    </source>
</evidence>
<keyword evidence="9" id="KW-1185">Reference proteome</keyword>
<dbReference type="STRING" id="1194083.BN12_40003"/>
<comment type="caution">
    <text evidence="8">The sequence shown here is derived from an EMBL/GenBank/DDBJ whole genome shotgun (WGS) entry which is preliminary data.</text>
</comment>
<evidence type="ECO:0000313" key="9">
    <source>
        <dbReference type="Proteomes" id="UP000035721"/>
    </source>
</evidence>
<feature type="transmembrane region" description="Helical" evidence="6">
    <location>
        <begin position="136"/>
        <end position="158"/>
    </location>
</feature>
<organism evidence="8 9">
    <name type="scientific">Nostocoides japonicum T1-X7</name>
    <dbReference type="NCBI Taxonomy" id="1194083"/>
    <lineage>
        <taxon>Bacteria</taxon>
        <taxon>Bacillati</taxon>
        <taxon>Actinomycetota</taxon>
        <taxon>Actinomycetes</taxon>
        <taxon>Micrococcales</taxon>
        <taxon>Intrasporangiaceae</taxon>
        <taxon>Nostocoides</taxon>
    </lineage>
</organism>
<evidence type="ECO:0000256" key="4">
    <source>
        <dbReference type="ARBA" id="ARBA00022989"/>
    </source>
</evidence>
<feature type="transmembrane region" description="Helical" evidence="6">
    <location>
        <begin position="288"/>
        <end position="305"/>
    </location>
</feature>